<dbReference type="PROSITE" id="PS50297">
    <property type="entry name" value="ANK_REP_REGION"/>
    <property type="match status" value="2"/>
</dbReference>
<dbReference type="InterPro" id="IPR036770">
    <property type="entry name" value="Ankyrin_rpt-contain_sf"/>
</dbReference>
<reference evidence="4" key="1">
    <citation type="submission" date="2017-01" db="EMBL/GenBank/DDBJ databases">
        <title>An insight into the sialome and mialome of the horn fly, Haematobia irritans.</title>
        <authorList>
            <person name="Breijo M."/>
            <person name="Boiani M."/>
            <person name="Ures X."/>
            <person name="Rocha S."/>
            <person name="Sequeira M."/>
            <person name="Ribeiro J.M."/>
        </authorList>
    </citation>
    <scope>NUCLEOTIDE SEQUENCE</scope>
</reference>
<evidence type="ECO:0000313" key="4">
    <source>
        <dbReference type="EMBL" id="JAV17017.1"/>
    </source>
</evidence>
<dbReference type="EMBL" id="GFDG01001782">
    <property type="protein sequence ID" value="JAV17017.1"/>
    <property type="molecule type" value="Transcribed_RNA"/>
</dbReference>
<dbReference type="SUPFAM" id="SSF48403">
    <property type="entry name" value="Ankyrin repeat"/>
    <property type="match status" value="1"/>
</dbReference>
<feature type="repeat" description="ANK" evidence="3">
    <location>
        <begin position="65"/>
        <end position="97"/>
    </location>
</feature>
<protein>
    <submittedName>
        <fullName evidence="4">Putative myotrophin</fullName>
    </submittedName>
</protein>
<evidence type="ECO:0000256" key="3">
    <source>
        <dbReference type="PROSITE-ProRule" id="PRU00023"/>
    </source>
</evidence>
<dbReference type="SMART" id="SM00248">
    <property type="entry name" value="ANK"/>
    <property type="match status" value="2"/>
</dbReference>
<dbReference type="Gene3D" id="1.25.40.20">
    <property type="entry name" value="Ankyrin repeat-containing domain"/>
    <property type="match status" value="1"/>
</dbReference>
<dbReference type="PROSITE" id="PS50088">
    <property type="entry name" value="ANK_REPEAT"/>
    <property type="match status" value="2"/>
</dbReference>
<feature type="repeat" description="ANK" evidence="3">
    <location>
        <begin position="32"/>
        <end position="64"/>
    </location>
</feature>
<name>A0A1L8EE82_HAEIR</name>
<dbReference type="Pfam" id="PF12796">
    <property type="entry name" value="Ank_2"/>
    <property type="match status" value="1"/>
</dbReference>
<dbReference type="GO" id="GO:0070531">
    <property type="term" value="C:BRCA1-A complex"/>
    <property type="evidence" value="ECO:0007669"/>
    <property type="project" value="TreeGrafter"/>
</dbReference>
<proteinExistence type="predicted"/>
<sequence length="116" mass="12867">MSDVIWSIKNGELDQVQASVGEKSSILNTKYNGRYPLHYAADYGQHEVLEYLINMGAEIDVTDNHGITPLLAAVWEGHTRCVKLLLDKGANKHGKTPNGVSYLEVAEKDEIKQLLS</sequence>
<keyword evidence="1" id="KW-0677">Repeat</keyword>
<dbReference type="GO" id="GO:0085020">
    <property type="term" value="P:protein K6-linked ubiquitination"/>
    <property type="evidence" value="ECO:0007669"/>
    <property type="project" value="TreeGrafter"/>
</dbReference>
<dbReference type="PANTHER" id="PTHR24171:SF8">
    <property type="entry name" value="BRCA1-ASSOCIATED RING DOMAIN PROTEIN 1"/>
    <property type="match status" value="1"/>
</dbReference>
<dbReference type="AlphaFoldDB" id="A0A1L8EE82"/>
<dbReference type="InterPro" id="IPR002110">
    <property type="entry name" value="Ankyrin_rpt"/>
</dbReference>
<dbReference type="GO" id="GO:0031436">
    <property type="term" value="C:BRCA1-BARD1 complex"/>
    <property type="evidence" value="ECO:0007669"/>
    <property type="project" value="TreeGrafter"/>
</dbReference>
<evidence type="ECO:0000256" key="2">
    <source>
        <dbReference type="ARBA" id="ARBA00023043"/>
    </source>
</evidence>
<organism evidence="4">
    <name type="scientific">Haematobia irritans</name>
    <name type="common">Horn fly</name>
    <name type="synonym">Conops irritans</name>
    <dbReference type="NCBI Taxonomy" id="7368"/>
    <lineage>
        <taxon>Eukaryota</taxon>
        <taxon>Metazoa</taxon>
        <taxon>Ecdysozoa</taxon>
        <taxon>Arthropoda</taxon>
        <taxon>Hexapoda</taxon>
        <taxon>Insecta</taxon>
        <taxon>Pterygota</taxon>
        <taxon>Neoptera</taxon>
        <taxon>Endopterygota</taxon>
        <taxon>Diptera</taxon>
        <taxon>Brachycera</taxon>
        <taxon>Muscomorpha</taxon>
        <taxon>Muscoidea</taxon>
        <taxon>Muscidae</taxon>
        <taxon>Haematobia</taxon>
    </lineage>
</organism>
<dbReference type="GO" id="GO:0004842">
    <property type="term" value="F:ubiquitin-protein transferase activity"/>
    <property type="evidence" value="ECO:0007669"/>
    <property type="project" value="TreeGrafter"/>
</dbReference>
<evidence type="ECO:0000256" key="1">
    <source>
        <dbReference type="ARBA" id="ARBA00022737"/>
    </source>
</evidence>
<dbReference type="PANTHER" id="PTHR24171">
    <property type="entry name" value="ANKYRIN REPEAT DOMAIN-CONTAINING PROTEIN 39-RELATED"/>
    <property type="match status" value="1"/>
</dbReference>
<dbReference type="PRINTS" id="PR01415">
    <property type="entry name" value="ANKYRIN"/>
</dbReference>
<keyword evidence="2 3" id="KW-0040">ANK repeat</keyword>
<accession>A0A1L8EE82</accession>